<sequence length="160" mass="17574">MVLDAVRSGSYRGRLAADEPVEGKLEPRPAAWWTGSAPPCSRSARSGARRPAWWVTWPAGATPAEFGVTRRVTEELGVDTGKVATRVFGRPKLDALYSAAGRFLGGCGREGDGDQTALFCFDEDDAAEEVEDNMAAWRRGLERSNAARSTGSWWERVRRR</sequence>
<evidence type="ECO:0000313" key="1">
    <source>
        <dbReference type="EMBL" id="CAD6249281.1"/>
    </source>
</evidence>
<evidence type="ECO:0000313" key="2">
    <source>
        <dbReference type="Proteomes" id="UP000604825"/>
    </source>
</evidence>
<name>A0A811PWM0_9POAL</name>
<comment type="caution">
    <text evidence="1">The sequence shown here is derived from an EMBL/GenBank/DDBJ whole genome shotgun (WGS) entry which is preliminary data.</text>
</comment>
<keyword evidence="2" id="KW-1185">Reference proteome</keyword>
<proteinExistence type="predicted"/>
<reference evidence="1" key="1">
    <citation type="submission" date="2020-10" db="EMBL/GenBank/DDBJ databases">
        <authorList>
            <person name="Han B."/>
            <person name="Lu T."/>
            <person name="Zhao Q."/>
            <person name="Huang X."/>
            <person name="Zhao Y."/>
        </authorList>
    </citation>
    <scope>NUCLEOTIDE SEQUENCE</scope>
</reference>
<dbReference type="EMBL" id="CAJGYO010000008">
    <property type="protein sequence ID" value="CAD6249281.1"/>
    <property type="molecule type" value="Genomic_DNA"/>
</dbReference>
<organism evidence="1 2">
    <name type="scientific">Miscanthus lutarioriparius</name>
    <dbReference type="NCBI Taxonomy" id="422564"/>
    <lineage>
        <taxon>Eukaryota</taxon>
        <taxon>Viridiplantae</taxon>
        <taxon>Streptophyta</taxon>
        <taxon>Embryophyta</taxon>
        <taxon>Tracheophyta</taxon>
        <taxon>Spermatophyta</taxon>
        <taxon>Magnoliopsida</taxon>
        <taxon>Liliopsida</taxon>
        <taxon>Poales</taxon>
        <taxon>Poaceae</taxon>
        <taxon>PACMAD clade</taxon>
        <taxon>Panicoideae</taxon>
        <taxon>Andropogonodae</taxon>
        <taxon>Andropogoneae</taxon>
        <taxon>Saccharinae</taxon>
        <taxon>Miscanthus</taxon>
    </lineage>
</organism>
<dbReference type="AlphaFoldDB" id="A0A811PWM0"/>
<protein>
    <submittedName>
        <fullName evidence="1">Uncharacterized protein</fullName>
    </submittedName>
</protein>
<gene>
    <name evidence="1" type="ORF">NCGR_LOCUS33115</name>
</gene>
<dbReference type="Proteomes" id="UP000604825">
    <property type="component" value="Unassembled WGS sequence"/>
</dbReference>
<accession>A0A811PWM0</accession>
<dbReference type="OrthoDB" id="17536at2759"/>